<feature type="compositionally biased region" description="Basic and acidic residues" evidence="8">
    <location>
        <begin position="133"/>
        <end position="169"/>
    </location>
</feature>
<dbReference type="Gene3D" id="2.40.50.140">
    <property type="entry name" value="Nucleic acid-binding proteins"/>
    <property type="match status" value="1"/>
</dbReference>
<keyword evidence="5" id="KW-0648">Protein biosynthesis</keyword>
<feature type="coiled-coil region" evidence="7">
    <location>
        <begin position="25"/>
        <end position="89"/>
    </location>
</feature>
<dbReference type="FunFam" id="2.40.50.140:FF:000047">
    <property type="entry name" value="tyrosine--tRNA ligase, cytoplasmic isoform X2"/>
    <property type="match status" value="1"/>
</dbReference>
<dbReference type="SUPFAM" id="SSF50249">
    <property type="entry name" value="Nucleic acid-binding proteins"/>
    <property type="match status" value="1"/>
</dbReference>
<keyword evidence="11" id="KW-1185">Reference proteome</keyword>
<protein>
    <recommendedName>
        <fullName evidence="9">tRNA-binding domain-containing protein</fullName>
    </recommendedName>
</protein>
<evidence type="ECO:0000259" key="9">
    <source>
        <dbReference type="PROSITE" id="PS50886"/>
    </source>
</evidence>
<evidence type="ECO:0000256" key="5">
    <source>
        <dbReference type="ARBA" id="ARBA00022917"/>
    </source>
</evidence>
<feature type="region of interest" description="Disordered" evidence="8">
    <location>
        <begin position="99"/>
        <end position="169"/>
    </location>
</feature>
<dbReference type="Pfam" id="PF01588">
    <property type="entry name" value="tRNA_bind"/>
    <property type="match status" value="1"/>
</dbReference>
<keyword evidence="4 6" id="KW-0694">RNA-binding</keyword>
<evidence type="ECO:0000313" key="11">
    <source>
        <dbReference type="Proteomes" id="UP000005408"/>
    </source>
</evidence>
<evidence type="ECO:0000256" key="3">
    <source>
        <dbReference type="ARBA" id="ARBA00022555"/>
    </source>
</evidence>
<evidence type="ECO:0000256" key="7">
    <source>
        <dbReference type="SAM" id="Coils"/>
    </source>
</evidence>
<dbReference type="GO" id="GO:0005737">
    <property type="term" value="C:cytoplasm"/>
    <property type="evidence" value="ECO:0007669"/>
    <property type="project" value="UniProtKB-SubCell"/>
</dbReference>
<dbReference type="InterPro" id="IPR002547">
    <property type="entry name" value="tRNA-bd_dom"/>
</dbReference>
<dbReference type="InterPro" id="IPR051270">
    <property type="entry name" value="Tyrosine-tRNA_ligase_regulator"/>
</dbReference>
<dbReference type="GO" id="GO:0000049">
    <property type="term" value="F:tRNA binding"/>
    <property type="evidence" value="ECO:0007669"/>
    <property type="project" value="UniProtKB-UniRule"/>
</dbReference>
<organism evidence="10 11">
    <name type="scientific">Magallana gigas</name>
    <name type="common">Pacific oyster</name>
    <name type="synonym">Crassostrea gigas</name>
    <dbReference type="NCBI Taxonomy" id="29159"/>
    <lineage>
        <taxon>Eukaryota</taxon>
        <taxon>Metazoa</taxon>
        <taxon>Spiralia</taxon>
        <taxon>Lophotrochozoa</taxon>
        <taxon>Mollusca</taxon>
        <taxon>Bivalvia</taxon>
        <taxon>Autobranchia</taxon>
        <taxon>Pteriomorphia</taxon>
        <taxon>Ostreida</taxon>
        <taxon>Ostreoidea</taxon>
        <taxon>Ostreidae</taxon>
        <taxon>Magallana</taxon>
    </lineage>
</organism>
<evidence type="ECO:0000313" key="10">
    <source>
        <dbReference type="EnsemblMetazoa" id="G25035.1:cds"/>
    </source>
</evidence>
<sequence>MDVLFQISSNQPVDIINGMASASVLQRLTQRAKQAESMIAALKQQIENIRQNAAITVSKPEEGRLKSENQKLKAEVETLKSQLILAEIRNGVKQVNLPTNRSVVKAEPPKKESAAPPEVKPGVKQAPAAGDKPAQKSEKPDKKEKKDKKKPAAEGEPKAKKGKNEPVGEEKLDVSRLDFRVGQIVDVKKHPDADTLYVEEVDLGEGRNRTVVSGLVNHIPIEQMQNKIAVFMCNLKPAKMRGILSEAMIMCASTPEKVEILNVPAGSVIGDRVTCKAYPGNPDAQLNPKKKVWETLAPDLKVNKEKVAEFRGEPLQIEGKGVLTSTTLSGVKIK</sequence>
<feature type="domain" description="TRNA-binding" evidence="9">
    <location>
        <begin position="173"/>
        <end position="274"/>
    </location>
</feature>
<dbReference type="PANTHER" id="PTHR11586:SF33">
    <property type="entry name" value="AMINOACYL TRNA SYNTHASE COMPLEX-INTERACTING MULTIFUNCTIONAL PROTEIN 1"/>
    <property type="match status" value="1"/>
</dbReference>
<evidence type="ECO:0000256" key="1">
    <source>
        <dbReference type="ARBA" id="ARBA00004496"/>
    </source>
</evidence>
<dbReference type="EnsemblMetazoa" id="G25035.1">
    <property type="protein sequence ID" value="G25035.1:cds"/>
    <property type="gene ID" value="G25035"/>
</dbReference>
<comment type="subcellular location">
    <subcellularLocation>
        <location evidence="1">Cytoplasm</location>
    </subcellularLocation>
</comment>
<evidence type="ECO:0000256" key="4">
    <source>
        <dbReference type="ARBA" id="ARBA00022884"/>
    </source>
</evidence>
<reference evidence="10" key="1">
    <citation type="submission" date="2022-08" db="UniProtKB">
        <authorList>
            <consortium name="EnsemblMetazoa"/>
        </authorList>
    </citation>
    <scope>IDENTIFICATION</scope>
    <source>
        <strain evidence="10">05x7-T-G4-1.051#20</strain>
    </source>
</reference>
<dbReference type="CDD" id="cd02799">
    <property type="entry name" value="tRNA_bind_EMAP-II_like"/>
    <property type="match status" value="1"/>
</dbReference>
<accession>A0A8W8KRS2</accession>
<evidence type="ECO:0000256" key="2">
    <source>
        <dbReference type="ARBA" id="ARBA00022490"/>
    </source>
</evidence>
<name>A0A8W8KRS2_MAGGI</name>
<keyword evidence="7" id="KW-0175">Coiled coil</keyword>
<evidence type="ECO:0000256" key="6">
    <source>
        <dbReference type="PROSITE-ProRule" id="PRU00209"/>
    </source>
</evidence>
<proteinExistence type="predicted"/>
<dbReference type="AlphaFoldDB" id="A0A8W8KRS2"/>
<dbReference type="InterPro" id="IPR012340">
    <property type="entry name" value="NA-bd_OB-fold"/>
</dbReference>
<keyword evidence="2" id="KW-0963">Cytoplasm</keyword>
<evidence type="ECO:0000256" key="8">
    <source>
        <dbReference type="SAM" id="MobiDB-lite"/>
    </source>
</evidence>
<dbReference type="PANTHER" id="PTHR11586">
    <property type="entry name" value="TRNA-AMINOACYLATION COFACTOR ARC1 FAMILY MEMBER"/>
    <property type="match status" value="1"/>
</dbReference>
<keyword evidence="3 6" id="KW-0820">tRNA-binding</keyword>
<dbReference type="PROSITE" id="PS50886">
    <property type="entry name" value="TRBD"/>
    <property type="match status" value="1"/>
</dbReference>
<dbReference type="Proteomes" id="UP000005408">
    <property type="component" value="Unassembled WGS sequence"/>
</dbReference>
<dbReference type="GO" id="GO:0006412">
    <property type="term" value="P:translation"/>
    <property type="evidence" value="ECO:0007669"/>
    <property type="project" value="UniProtKB-KW"/>
</dbReference>